<accession>A0A0S4XNB9</accession>
<name>A0A0S4XNB9_9BACT</name>
<protein>
    <recommendedName>
        <fullName evidence="2">1-deoxy-D-xylulose-5-phosphate synthase</fullName>
    </recommendedName>
</protein>
<evidence type="ECO:0000313" key="1">
    <source>
        <dbReference type="EMBL" id="CUV65810.1"/>
    </source>
</evidence>
<proteinExistence type="predicted"/>
<organism evidence="1">
    <name type="scientific">Sulfurovum sp. enrichment culture clone C5</name>
    <dbReference type="NCBI Taxonomy" id="497650"/>
    <lineage>
        <taxon>Bacteria</taxon>
        <taxon>Pseudomonadati</taxon>
        <taxon>Campylobacterota</taxon>
        <taxon>Epsilonproteobacteria</taxon>
        <taxon>Campylobacterales</taxon>
        <taxon>Sulfurovaceae</taxon>
        <taxon>Sulfurovum</taxon>
        <taxon>environmental samples</taxon>
    </lineage>
</organism>
<evidence type="ECO:0008006" key="2">
    <source>
        <dbReference type="Google" id="ProtNLM"/>
    </source>
</evidence>
<dbReference type="EMBL" id="FAXN01000046">
    <property type="protein sequence ID" value="CUV65810.1"/>
    <property type="molecule type" value="Genomic_DNA"/>
</dbReference>
<dbReference type="AlphaFoldDB" id="A0A0S4XNB9"/>
<gene>
    <name evidence="1" type="ORF">BN3087_450040</name>
</gene>
<sequence>MSQLTKGLNQRVMYVENKNNGEARIGWVTFSKTGKTIYYKEKVLKRIKGGGISGNYYCEDTDDEYWISGVKKIGSNAHWAEPVKIEIDTDAIDEYEKIRHI</sequence>
<reference evidence="1" key="1">
    <citation type="submission" date="2015-11" db="EMBL/GenBank/DDBJ databases">
        <authorList>
            <person name="Zhang Y."/>
            <person name="Guo Z."/>
        </authorList>
    </citation>
    <scope>NUCLEOTIDE SEQUENCE</scope>
    <source>
        <strain evidence="1">BN30871</strain>
    </source>
</reference>